<proteinExistence type="predicted"/>
<organism evidence="6 7">
    <name type="scientific">Salix dunnii</name>
    <dbReference type="NCBI Taxonomy" id="1413687"/>
    <lineage>
        <taxon>Eukaryota</taxon>
        <taxon>Viridiplantae</taxon>
        <taxon>Streptophyta</taxon>
        <taxon>Embryophyta</taxon>
        <taxon>Tracheophyta</taxon>
        <taxon>Spermatophyta</taxon>
        <taxon>Magnoliopsida</taxon>
        <taxon>eudicotyledons</taxon>
        <taxon>Gunneridae</taxon>
        <taxon>Pentapetalae</taxon>
        <taxon>rosids</taxon>
        <taxon>fabids</taxon>
        <taxon>Malpighiales</taxon>
        <taxon>Salicaceae</taxon>
        <taxon>Saliceae</taxon>
        <taxon>Salix</taxon>
    </lineage>
</organism>
<evidence type="ECO:0000256" key="4">
    <source>
        <dbReference type="ARBA" id="ARBA00022840"/>
    </source>
</evidence>
<evidence type="ECO:0000313" key="7">
    <source>
        <dbReference type="Proteomes" id="UP000657918"/>
    </source>
</evidence>
<dbReference type="Proteomes" id="UP000657918">
    <property type="component" value="Unassembled WGS sequence"/>
</dbReference>
<dbReference type="GO" id="GO:0005524">
    <property type="term" value="F:ATP binding"/>
    <property type="evidence" value="ECO:0007669"/>
    <property type="project" value="UniProtKB-KW"/>
</dbReference>
<dbReference type="AlphaFoldDB" id="A0A835MWJ1"/>
<evidence type="ECO:0000313" key="6">
    <source>
        <dbReference type="EMBL" id="KAF9676056.1"/>
    </source>
</evidence>
<dbReference type="GO" id="GO:0005634">
    <property type="term" value="C:nucleus"/>
    <property type="evidence" value="ECO:0007669"/>
    <property type="project" value="UniProtKB-SubCell"/>
</dbReference>
<dbReference type="EMBL" id="JADGMS010000009">
    <property type="protein sequence ID" value="KAF9676056.1"/>
    <property type="molecule type" value="Genomic_DNA"/>
</dbReference>
<reference evidence="6 7" key="1">
    <citation type="submission" date="2020-10" db="EMBL/GenBank/DDBJ databases">
        <title>Plant Genome Project.</title>
        <authorList>
            <person name="Zhang R.-G."/>
        </authorList>
    </citation>
    <scope>NUCLEOTIDE SEQUENCE [LARGE SCALE GENOMIC DNA]</scope>
    <source>
        <strain evidence="6">FAFU-HL-1</strain>
        <tissue evidence="6">Leaf</tissue>
    </source>
</reference>
<evidence type="ECO:0000256" key="3">
    <source>
        <dbReference type="ARBA" id="ARBA00022806"/>
    </source>
</evidence>
<comment type="subcellular location">
    <subcellularLocation>
        <location evidence="1">Nucleus</location>
    </subcellularLocation>
</comment>
<comment type="caution">
    <text evidence="6">The sequence shown here is derived from an EMBL/GenBank/DDBJ whole genome shotgun (WGS) entry which is preliminary data.</text>
</comment>
<dbReference type="Gene3D" id="3.40.50.300">
    <property type="entry name" value="P-loop containing nucleotide triphosphate hydrolases"/>
    <property type="match status" value="1"/>
</dbReference>
<dbReference type="InterPro" id="IPR044567">
    <property type="entry name" value="CLSY/DRD1"/>
</dbReference>
<dbReference type="OrthoDB" id="9900844at2759"/>
<sequence>MHYQCKTINNCQQKESDVVLERSLLRLQVFFRSIKACGEWISLVGASRIIILDAHLNPSVTRKASIPVRSKDEGLSF</sequence>
<keyword evidence="2" id="KW-0547">Nucleotide-binding</keyword>
<dbReference type="GO" id="GO:0004386">
    <property type="term" value="F:helicase activity"/>
    <property type="evidence" value="ECO:0007669"/>
    <property type="project" value="UniProtKB-KW"/>
</dbReference>
<evidence type="ECO:0000256" key="5">
    <source>
        <dbReference type="ARBA" id="ARBA00023242"/>
    </source>
</evidence>
<keyword evidence="5" id="KW-0539">Nucleus</keyword>
<keyword evidence="3" id="KW-0378">Hydrolase</keyword>
<keyword evidence="4" id="KW-0067">ATP-binding</keyword>
<dbReference type="InterPro" id="IPR027417">
    <property type="entry name" value="P-loop_NTPase"/>
</dbReference>
<gene>
    <name evidence="6" type="ORF">SADUNF_Sadunf09G0098800</name>
</gene>
<dbReference type="PANTHER" id="PTHR45821:SF1">
    <property type="entry name" value="ATP-DEPENDENT HELICASE FAMILY PROTEIN-RELATED"/>
    <property type="match status" value="1"/>
</dbReference>
<dbReference type="PANTHER" id="PTHR45821">
    <property type="entry name" value="SNF2 DOMAIN-CONTAINING PROTEIN CLASSY 2-RELATED"/>
    <property type="match status" value="1"/>
</dbReference>
<keyword evidence="7" id="KW-1185">Reference proteome</keyword>
<evidence type="ECO:0000256" key="1">
    <source>
        <dbReference type="ARBA" id="ARBA00004123"/>
    </source>
</evidence>
<accession>A0A835MWJ1</accession>
<name>A0A835MWJ1_9ROSI</name>
<protein>
    <submittedName>
        <fullName evidence="6">Uncharacterized protein</fullName>
    </submittedName>
</protein>
<keyword evidence="3" id="KW-0347">Helicase</keyword>
<evidence type="ECO:0000256" key="2">
    <source>
        <dbReference type="ARBA" id="ARBA00022741"/>
    </source>
</evidence>
<dbReference type="GO" id="GO:0080188">
    <property type="term" value="P:gene silencing by siRNA-directed DNA methylation"/>
    <property type="evidence" value="ECO:0007669"/>
    <property type="project" value="InterPro"/>
</dbReference>